<evidence type="ECO:0000313" key="5">
    <source>
        <dbReference type="Proteomes" id="UP001148203"/>
    </source>
</evidence>
<dbReference type="PANTHER" id="PTHR30055:SF223">
    <property type="entry name" value="HTH-TYPE TRANSCRIPTIONAL REGULATOR UIDR"/>
    <property type="match status" value="1"/>
</dbReference>
<dbReference type="Gene3D" id="1.10.357.10">
    <property type="entry name" value="Tetracycline Repressor, domain 2"/>
    <property type="match status" value="1"/>
</dbReference>
<dbReference type="Proteomes" id="UP001148203">
    <property type="component" value="Unassembled WGS sequence"/>
</dbReference>
<feature type="DNA-binding region" description="H-T-H motif" evidence="2">
    <location>
        <begin position="34"/>
        <end position="53"/>
    </location>
</feature>
<dbReference type="InterPro" id="IPR050109">
    <property type="entry name" value="HTH-type_TetR-like_transc_reg"/>
</dbReference>
<evidence type="ECO:0000313" key="4">
    <source>
        <dbReference type="EMBL" id="MDD0990016.1"/>
    </source>
</evidence>
<evidence type="ECO:0000256" key="2">
    <source>
        <dbReference type="PROSITE-ProRule" id="PRU00335"/>
    </source>
</evidence>
<keyword evidence="5" id="KW-1185">Reference proteome</keyword>
<keyword evidence="1 2" id="KW-0238">DNA-binding</keyword>
<dbReference type="InterPro" id="IPR009057">
    <property type="entry name" value="Homeodomain-like_sf"/>
</dbReference>
<reference evidence="4 5" key="1">
    <citation type="submission" date="2022-05" db="EMBL/GenBank/DDBJ databases">
        <title>Novel Pseudomonas spp. Isolated from a Rainbow Trout Aquaculture Facility.</title>
        <authorList>
            <person name="Testerman T."/>
            <person name="Graf J."/>
        </authorList>
    </citation>
    <scope>NUCLEOTIDE SEQUENCE [LARGE SCALE GENOMIC DNA]</scope>
    <source>
        <strain evidence="4 5">ID681</strain>
    </source>
</reference>
<dbReference type="SUPFAM" id="SSF46689">
    <property type="entry name" value="Homeodomain-like"/>
    <property type="match status" value="1"/>
</dbReference>
<dbReference type="InterPro" id="IPR001647">
    <property type="entry name" value="HTH_TetR"/>
</dbReference>
<organism evidence="4 5">
    <name type="scientific">Pseudomonas fontis</name>
    <dbReference type="NCBI Taxonomy" id="2942633"/>
    <lineage>
        <taxon>Bacteria</taxon>
        <taxon>Pseudomonadati</taxon>
        <taxon>Pseudomonadota</taxon>
        <taxon>Gammaproteobacteria</taxon>
        <taxon>Pseudomonadales</taxon>
        <taxon>Pseudomonadaceae</taxon>
        <taxon>Pseudomonas</taxon>
    </lineage>
</organism>
<evidence type="ECO:0000256" key="1">
    <source>
        <dbReference type="ARBA" id="ARBA00023125"/>
    </source>
</evidence>
<dbReference type="PANTHER" id="PTHR30055">
    <property type="entry name" value="HTH-TYPE TRANSCRIPTIONAL REGULATOR RUTR"/>
    <property type="match status" value="1"/>
</dbReference>
<accession>A0ABT5NPD6</accession>
<dbReference type="PRINTS" id="PR00455">
    <property type="entry name" value="HTHTETR"/>
</dbReference>
<proteinExistence type="predicted"/>
<dbReference type="EMBL" id="JAMDGY010000014">
    <property type="protein sequence ID" value="MDD0990016.1"/>
    <property type="molecule type" value="Genomic_DNA"/>
</dbReference>
<feature type="domain" description="HTH tetR-type" evidence="3">
    <location>
        <begin position="11"/>
        <end position="71"/>
    </location>
</feature>
<dbReference type="InterPro" id="IPR049484">
    <property type="entry name" value="Rv0078-like_C"/>
</dbReference>
<dbReference type="RefSeq" id="WP_273910945.1">
    <property type="nucleotide sequence ID" value="NZ_JAMDGX010000035.1"/>
</dbReference>
<evidence type="ECO:0000259" key="3">
    <source>
        <dbReference type="PROSITE" id="PS50977"/>
    </source>
</evidence>
<sequence>MPRRTRADMTEDTRARLIAVARLAFGTRGYARTSMDEFTAEAGLTRGALYHHFGDKQGLLAAVVEQIDAEMDARLQAISADAQEPWQGFRDRCRGYLAMAREAEYQRVVLQDARAVLGGAMPGAQLQCVASLRAIVDQLIVAGVVAPLDAQAVARLIHGSLTEASFWIAEGDDGDARLVQALAALELMLQGLRAPSRDEPAPTG</sequence>
<dbReference type="Pfam" id="PF21351">
    <property type="entry name" value="TetR_C_41"/>
    <property type="match status" value="1"/>
</dbReference>
<gene>
    <name evidence="4" type="ORF">M5G11_05645</name>
</gene>
<comment type="caution">
    <text evidence="4">The sequence shown here is derived from an EMBL/GenBank/DDBJ whole genome shotgun (WGS) entry which is preliminary data.</text>
</comment>
<dbReference type="PROSITE" id="PS50977">
    <property type="entry name" value="HTH_TETR_2"/>
    <property type="match status" value="1"/>
</dbReference>
<name>A0ABT5NPD6_9PSED</name>
<protein>
    <submittedName>
        <fullName evidence="4">TetR/AcrR family transcriptional regulator</fullName>
    </submittedName>
</protein>
<dbReference type="Pfam" id="PF00440">
    <property type="entry name" value="TetR_N"/>
    <property type="match status" value="1"/>
</dbReference>